<evidence type="ECO:0000256" key="1">
    <source>
        <dbReference type="SAM" id="SignalP"/>
    </source>
</evidence>
<evidence type="ECO:0008006" key="4">
    <source>
        <dbReference type="Google" id="ProtNLM"/>
    </source>
</evidence>
<evidence type="ECO:0000313" key="3">
    <source>
        <dbReference type="Proteomes" id="UP000443582"/>
    </source>
</evidence>
<accession>A0ABY0IDR8</accession>
<name>A0ABY0IDR8_9BACT</name>
<proteinExistence type="predicted"/>
<evidence type="ECO:0000313" key="2">
    <source>
        <dbReference type="EMBL" id="RZF21111.1"/>
    </source>
</evidence>
<feature type="chain" id="PRO_5046366939" description="Ribosome association toxin RatA" evidence="1">
    <location>
        <begin position="28"/>
        <end position="202"/>
    </location>
</feature>
<dbReference type="Proteomes" id="UP000443582">
    <property type="component" value="Unassembled WGS sequence"/>
</dbReference>
<keyword evidence="1" id="KW-0732">Signal</keyword>
<comment type="caution">
    <text evidence="2">The sequence shown here is derived from an EMBL/GenBank/DDBJ whole genome shotgun (WGS) entry which is preliminary data.</text>
</comment>
<feature type="signal peptide" evidence="1">
    <location>
        <begin position="1"/>
        <end position="27"/>
    </location>
</feature>
<organism evidence="2 3">
    <name type="scientific">Halobacteriovorax vibrionivorans</name>
    <dbReference type="NCBI Taxonomy" id="2152716"/>
    <lineage>
        <taxon>Bacteria</taxon>
        <taxon>Pseudomonadati</taxon>
        <taxon>Bdellovibrionota</taxon>
        <taxon>Bacteriovoracia</taxon>
        <taxon>Bacteriovoracales</taxon>
        <taxon>Halobacteriovoraceae</taxon>
        <taxon>Halobacteriovorax</taxon>
    </lineage>
</organism>
<sequence>MKVTTRQPFIITALFCQLLVFSNQAYASDFKGINPDIKEILVDKKRIYRKSIVKTEGNKQSLDYQIYGIHPNKCKTALRKLSRYEKFNEYIDLVKLSGYSEKKKQIYLYLDHTLMPFPMSLTFKIPRIKKPGVYPFTFDKGFLKGLRGEINVRQLSDGRCLFFSKSFWKGEKSSIPDTLFEMFSETLGELAMQKLFRISRRL</sequence>
<dbReference type="EMBL" id="QDKL01000003">
    <property type="protein sequence ID" value="RZF21111.1"/>
    <property type="molecule type" value="Genomic_DNA"/>
</dbReference>
<reference evidence="3" key="1">
    <citation type="journal article" date="2019" name="Int. J. Syst. Evol. Microbiol.">
        <title>Halobacteriovorax valvorus sp. nov., a novel prokaryotic predator isolated from coastal seawater of China.</title>
        <authorList>
            <person name="Chen M.-X."/>
        </authorList>
    </citation>
    <scope>NUCLEOTIDE SEQUENCE [LARGE SCALE GENOMIC DNA]</scope>
    <source>
        <strain evidence="3">BL9</strain>
    </source>
</reference>
<keyword evidence="3" id="KW-1185">Reference proteome</keyword>
<protein>
    <recommendedName>
        <fullName evidence="4">Ribosome association toxin RatA</fullName>
    </recommendedName>
</protein>
<gene>
    <name evidence="2" type="ORF">DAY19_14120</name>
</gene>
<dbReference type="RefSeq" id="WP_115363600.1">
    <property type="nucleotide sequence ID" value="NZ_QDKL01000003.1"/>
</dbReference>